<reference evidence="1" key="1">
    <citation type="submission" date="2019-10" db="EMBL/GenBank/DDBJ databases">
        <authorList>
            <person name="Soares A.E.R."/>
            <person name="Aleixo A."/>
            <person name="Schneider P."/>
            <person name="Miyaki C.Y."/>
            <person name="Schneider M.P."/>
            <person name="Mello C."/>
            <person name="Vasconcelos A.T.R."/>
        </authorList>
    </citation>
    <scope>NUCLEOTIDE SEQUENCE</scope>
    <source>
        <tissue evidence="1">Muscle</tissue>
    </source>
</reference>
<keyword evidence="2" id="KW-1185">Reference proteome</keyword>
<name>A0ABQ9D3R9_9PASS</name>
<comment type="caution">
    <text evidence="1">The sequence shown here is derived from an EMBL/GenBank/DDBJ whole genome shotgun (WGS) entry which is preliminary data.</text>
</comment>
<evidence type="ECO:0000313" key="2">
    <source>
        <dbReference type="Proteomes" id="UP001145742"/>
    </source>
</evidence>
<organism evidence="1 2">
    <name type="scientific">Willisornis vidua</name>
    <name type="common">Xingu scale-backed antbird</name>
    <dbReference type="NCBI Taxonomy" id="1566151"/>
    <lineage>
        <taxon>Eukaryota</taxon>
        <taxon>Metazoa</taxon>
        <taxon>Chordata</taxon>
        <taxon>Craniata</taxon>
        <taxon>Vertebrata</taxon>
        <taxon>Euteleostomi</taxon>
        <taxon>Archelosauria</taxon>
        <taxon>Archosauria</taxon>
        <taxon>Dinosauria</taxon>
        <taxon>Saurischia</taxon>
        <taxon>Theropoda</taxon>
        <taxon>Coelurosauria</taxon>
        <taxon>Aves</taxon>
        <taxon>Neognathae</taxon>
        <taxon>Neoaves</taxon>
        <taxon>Telluraves</taxon>
        <taxon>Australaves</taxon>
        <taxon>Passeriformes</taxon>
        <taxon>Thamnophilidae</taxon>
        <taxon>Willisornis</taxon>
    </lineage>
</organism>
<evidence type="ECO:0000313" key="1">
    <source>
        <dbReference type="EMBL" id="KAJ7412142.1"/>
    </source>
</evidence>
<protein>
    <submittedName>
        <fullName evidence="1">Rna-directed dna polymerase from mobile element jockey-like</fullName>
    </submittedName>
</protein>
<gene>
    <name evidence="1" type="ORF">WISP_98680</name>
</gene>
<dbReference type="EMBL" id="WHWB01034258">
    <property type="protein sequence ID" value="KAJ7412142.1"/>
    <property type="molecule type" value="Genomic_DNA"/>
</dbReference>
<proteinExistence type="predicted"/>
<dbReference type="PANTHER" id="PTHR33332">
    <property type="entry name" value="REVERSE TRANSCRIPTASE DOMAIN-CONTAINING PROTEIN"/>
    <property type="match status" value="1"/>
</dbReference>
<dbReference type="Proteomes" id="UP001145742">
    <property type="component" value="Unassembled WGS sequence"/>
</dbReference>
<accession>A0ABQ9D3R9</accession>
<sequence>MSKCRSETSVILQGSVLGPGLFNIFVSDMESGLEFTLSKVAEDTKLCSAVDALEGSDSIQMDLDRLERWDSANCMKFNKAKCKVLHLDQGNPKHKNRLGREGIESSPEDKELGMLVVNMTQQCALTAQKNSCVLG</sequence>